<dbReference type="Proteomes" id="UP000255317">
    <property type="component" value="Unassembled WGS sequence"/>
</dbReference>
<dbReference type="EMBL" id="QRAO01000008">
    <property type="protein sequence ID" value="RDK83248.1"/>
    <property type="molecule type" value="Genomic_DNA"/>
</dbReference>
<keyword evidence="1" id="KW-0812">Transmembrane</keyword>
<accession>A0A370Q4D6</accession>
<sequence>MNFLYFDPGLGAMIVQAVVAAAAGILLFSKNAWYKVKAFFGLLKEEDDTYDSIDIEDNDAETDDTDEHKK</sequence>
<proteinExistence type="predicted"/>
<evidence type="ECO:0000313" key="2">
    <source>
        <dbReference type="EMBL" id="RDK83248.1"/>
    </source>
</evidence>
<keyword evidence="1" id="KW-1133">Transmembrane helix</keyword>
<reference evidence="2 3" key="1">
    <citation type="submission" date="2018-07" db="EMBL/GenBank/DDBJ databases">
        <title>Genomic Encyclopedia of Type Strains, Phase IV (KMG-IV): sequencing the most valuable type-strain genomes for metagenomic binning, comparative biology and taxonomic classification.</title>
        <authorList>
            <person name="Goeker M."/>
        </authorList>
    </citation>
    <scope>NUCLEOTIDE SEQUENCE [LARGE SCALE GENOMIC DNA]</scope>
    <source>
        <strain evidence="2 3">DSM 101478</strain>
    </source>
</reference>
<gene>
    <name evidence="2" type="ORF">C8D94_10836</name>
</gene>
<evidence type="ECO:0000313" key="3">
    <source>
        <dbReference type="Proteomes" id="UP000255317"/>
    </source>
</evidence>
<comment type="caution">
    <text evidence="2">The sequence shown here is derived from an EMBL/GenBank/DDBJ whole genome shotgun (WGS) entry which is preliminary data.</text>
</comment>
<protein>
    <submittedName>
        <fullName evidence="2">Uncharacterized protein</fullName>
    </submittedName>
</protein>
<organism evidence="2 3">
    <name type="scientific">Marinirhabdus gelatinilytica</name>
    <dbReference type="NCBI Taxonomy" id="1703343"/>
    <lineage>
        <taxon>Bacteria</taxon>
        <taxon>Pseudomonadati</taxon>
        <taxon>Bacteroidota</taxon>
        <taxon>Flavobacteriia</taxon>
        <taxon>Flavobacteriales</taxon>
        <taxon>Flavobacteriaceae</taxon>
    </lineage>
</organism>
<keyword evidence="1" id="KW-0472">Membrane</keyword>
<dbReference type="AlphaFoldDB" id="A0A370Q4D6"/>
<feature type="transmembrane region" description="Helical" evidence="1">
    <location>
        <begin position="12"/>
        <end position="29"/>
    </location>
</feature>
<dbReference type="RefSeq" id="WP_115124702.1">
    <property type="nucleotide sequence ID" value="NZ_QRAO01000008.1"/>
</dbReference>
<evidence type="ECO:0000256" key="1">
    <source>
        <dbReference type="SAM" id="Phobius"/>
    </source>
</evidence>
<keyword evidence="3" id="KW-1185">Reference proteome</keyword>
<name>A0A370Q4D6_9FLAO</name>